<protein>
    <submittedName>
        <fullName evidence="6">Amino acid adenylation domain-containing protein</fullName>
    </submittedName>
</protein>
<feature type="domain" description="Carrier" evidence="5">
    <location>
        <begin position="973"/>
        <end position="1048"/>
    </location>
</feature>
<dbReference type="Gene3D" id="3.30.559.30">
    <property type="entry name" value="Nonribosomal peptide synthetase, condensation domain"/>
    <property type="match status" value="3"/>
</dbReference>
<accession>A0ABU7MML9</accession>
<evidence type="ECO:0000256" key="2">
    <source>
        <dbReference type="ARBA" id="ARBA00022450"/>
    </source>
</evidence>
<dbReference type="Pfam" id="PF00501">
    <property type="entry name" value="AMP-binding"/>
    <property type="match status" value="2"/>
</dbReference>
<dbReference type="PROSITE" id="PS00012">
    <property type="entry name" value="PHOSPHOPANTETHEINE"/>
    <property type="match status" value="2"/>
</dbReference>
<dbReference type="SMART" id="SM00823">
    <property type="entry name" value="PKS_PP"/>
    <property type="match status" value="2"/>
</dbReference>
<dbReference type="PROSITE" id="PS00455">
    <property type="entry name" value="AMP_BINDING"/>
    <property type="match status" value="2"/>
</dbReference>
<dbReference type="InterPro" id="IPR036736">
    <property type="entry name" value="ACP-like_sf"/>
</dbReference>
<dbReference type="Pfam" id="PF00550">
    <property type="entry name" value="PP-binding"/>
    <property type="match status" value="2"/>
</dbReference>
<evidence type="ECO:0000313" key="7">
    <source>
        <dbReference type="Proteomes" id="UP001335729"/>
    </source>
</evidence>
<gene>
    <name evidence="6" type="ORF">V1Y59_00610</name>
</gene>
<dbReference type="InterPro" id="IPR025110">
    <property type="entry name" value="AMP-bd_C"/>
</dbReference>
<evidence type="ECO:0000256" key="4">
    <source>
        <dbReference type="SAM" id="MobiDB-lite"/>
    </source>
</evidence>
<dbReference type="NCBIfam" id="TIGR01733">
    <property type="entry name" value="AA-adenyl-dom"/>
    <property type="match status" value="2"/>
</dbReference>
<comment type="cofactor">
    <cofactor evidence="1">
        <name>pantetheine 4'-phosphate</name>
        <dbReference type="ChEBI" id="CHEBI:47942"/>
    </cofactor>
</comment>
<dbReference type="SUPFAM" id="SSF52777">
    <property type="entry name" value="CoA-dependent acyltransferases"/>
    <property type="match status" value="6"/>
</dbReference>
<dbReference type="SUPFAM" id="SSF47336">
    <property type="entry name" value="ACP-like"/>
    <property type="match status" value="2"/>
</dbReference>
<dbReference type="Gene3D" id="3.30.559.10">
    <property type="entry name" value="Chloramphenicol acetyltransferase-like domain"/>
    <property type="match status" value="3"/>
</dbReference>
<sequence>MGSAERTHDATETQPTPLELTAAQRGMWFAENLSADYSVTVAQYLDIRDDGRELDRELFRRVTVESGRARESAFSRIVEVNGVPMQIVDQQLDNDVDFLDFRDRPDPVAAAHQWMNDDYQRQMDLRTDRLVNTSLIRVADDRSFWYVRAHHIALDGYAGLTSVLDIVSRYNAAIEGVEYTPKPRATLAELVADDIKYREGSRRLTDRDHWVERVSDLPERVTLAQQSAAAPLSPRNLVAGDEMSADAQARLDVIAAELNTSAAVLMTAGFSAYLARMAGTDDVVLSLPVTGRATAKIKNASGMLANMLPIRARDVSQLSMRDLIEQSQLELTGALRHQRYRFEDIRIDAGLADANTASFGPIVNLMFFDKPIEMVGAQVEYQILTSGILEDLRLNVYQASPGARLVVDLHGNPHLYAVDELRGHLERFLVFLGRLFDHLDTLIGDVDLLMPGERQELIDLGHGPALGEPEQDTHLLEPFERNVADHGDRVAVEFDDRQWSYTEFDRLRRVLSAHLVSSGVRRGDHVVVALDRGIGQVAAIYAVLTVGAAYVPVDPAAPDERRQMIAKTVSAPVVIDASRLTDIGFDAIARGAVAAGESAAVRAVGGAREAAYVIFTSGSTGTPKGVQVGHEAVVNRLAWMQTNYPLSVDDRVLYKTPFTFDVSVWELLWPLAQGARMVIARPGGHRDPEYLLDLITRRDVNVAHFVPSMLDVYTEVLQNEGHETLFPQAMRRVFTSGEALPRLLADRVLDGSTAELVNLYGPTEAAVDITEHRVVAEDGPVPIGRPVANADTYVLDTRLQPVPAGVAGELYLAGRQLADGYVGRADLTADRFVADPFQAPGDRMYRTGDLVRWDAHGELQYLGRTDFQVKIRGQRIEPGEIEAVLDAMPGIDASAVVPRTDLGPGPVLVAYLRCEDESVSEAAALSWCRRHLPSHMVPSAAVLLDQFPIGATGKLDRKRLPAPDLTPVVGYEAPRTPVEMTLAALIGELLGVERIGLRDNIFALGGDSLMAARLVSRARVEHNVRIDLTDVFTSVDVGEIAERSRSAGADGRPTLTRVEPRPEIIPLSHAQTRLWFVNRMDPGAGTYNMPGAVRLGDDVDIEALAHAIGDLVQRHETLRTRFGSHGGEPVQEILDSTEALATIDTGVAVVDGRIDEVIAAEAARGFDLANEIPFRARILQDPAGYVVVVVLHHIAGDGFSLVPLIRDLFVAYTARRQGADSPLPPLDVQYADFAMWQHRLLGAPDEPTTIATDGIAFWQDELAGLPGFLPLPTDHPRPHVASGSGGYVDTTFDPDLVAGIRTLARDHNVTPFSVLHTAFAILLARWAEVDEVAIGTAVAGRDEPETAELVGMFVNTVVLRTAVGPADTTAELLDRAHTTRTRAMRHATIPFERVVEAVAPERSAAHTPLFQVSLTMHPGQARALEEWTEAAEMLDARVPAAKFDLSITVTDHVGSSGFDVELAYAADLFDQRTIERLAQQLELVLRTMIAAPTRRVGTIDLVDPAEIAALTRHPKSPAVPETLRDLLFNGLVQANPSAVAISGSHTVTWSTLEAGTNQLARELIARGVGPGDVVAICVPRSHLSVIAMLGVAKSGAAFVSVDPAHPAGRLAEILADSGACLGLTAVEVADRAPDGVEWLPIDDESVEWQLAGHSGARLRADELVRVPVIDDLAYLIYTSGSTGKPKAAALSHRGLATVATNQKKILRLDQRSRVLHVASPSFDASIFEILMALCSGAELVVSPSGVYGGDELAALIDRHQVTHAVMTPSALATLEPAAVPTLSRVISVGEACPPDLMRRWARAGRAFFNLYGPTEVTIWATAAGPLHEGDEVTIGRAVPGVGALVLDPALRPVPTGVPGELYLTGIQLAQAYHSRPDLTSTRFVASPFGAGERMYRTGDRVVRTPSGALRYVGRTDFQLKIRGLRIEPGEVDAAIARHPLVSEVVSLGVPGPGGDDVLVAYARLTDGASVEPKRILEQAAAHLPAYMVPHSLVVVPEFRLTTSGKIDRKSLPPVDFSSSVRYRAPSSQMEAVVAGIFGQVLGLDRISADADFFDLGGSSLSATKVTSRLSALLDRPVPVKVLFERPTVSMLAQSLSGGPTGHGAPPLLARSRAELVRVSGMQRGLWLVNRADPGSAAYNVAMALRLTGDLDVAALQMATADLVRRHESLRTTYPMINDEPVQVIMPADVVESELTVEVREAGGSLETAIGEVTGEGFDITTRPPVRAVLLRASTTEHVLVFVIHHISADGASMSPLARDLMTAYAARSTGAEPAWKPLPVQYADFSLWLSERLAVADADGMTEEERQLAYWDTRLAGVPERLDLPHDHQRPKSPSFQGESVALEIPAEIVAGLEMIARRHHTTTFMVIHAAFAVLLNRMSGSTDLVIGTPFAGRGEQSLDDVVGMFVNTLALRTRVDPGERFVDLLARVRNEDLADMSHTDVAFDEIVARTLPKPPTSYNPIYQVMLAFQDVDFPSLQFDRLTVEPIHEELTSAKVDLQLTLFPNDPDRDELGGAMRAQFLYATDLFEHATIERLAARYVQVLEAITADPETTVGDVRLRLDDELLAAAAEDAAPDVALSTLIMRAAAADPTAPAVITPSVVSFGDLDVMMAAMSPTAPDADSALTMAAMTLVPGLAESGPEGFDTLLSDLRNRANAIVAQGEQATTESTETEGSDRR</sequence>
<dbReference type="RefSeq" id="WP_330502913.1">
    <property type="nucleotide sequence ID" value="NZ_JAZDUE010000001.1"/>
</dbReference>
<dbReference type="InterPro" id="IPR001242">
    <property type="entry name" value="Condensation_dom"/>
</dbReference>
<evidence type="ECO:0000313" key="6">
    <source>
        <dbReference type="EMBL" id="MEE4021560.1"/>
    </source>
</evidence>
<dbReference type="CDD" id="cd17646">
    <property type="entry name" value="A_NRPS_AB3403-like"/>
    <property type="match status" value="1"/>
</dbReference>
<feature type="domain" description="Carrier" evidence="5">
    <location>
        <begin position="2024"/>
        <end position="2099"/>
    </location>
</feature>
<dbReference type="SUPFAM" id="SSF56801">
    <property type="entry name" value="Acetyl-CoA synthetase-like"/>
    <property type="match status" value="2"/>
</dbReference>
<dbReference type="Pfam" id="PF00668">
    <property type="entry name" value="Condensation"/>
    <property type="match status" value="3"/>
</dbReference>
<dbReference type="InterPro" id="IPR020845">
    <property type="entry name" value="AMP-binding_CS"/>
</dbReference>
<dbReference type="InterPro" id="IPR009081">
    <property type="entry name" value="PP-bd_ACP"/>
</dbReference>
<reference evidence="6 7" key="1">
    <citation type="submission" date="2024-01" db="EMBL/GenBank/DDBJ databases">
        <title>Draft genome sequence of Gordonia sp. PKS22-38.</title>
        <authorList>
            <person name="Suphannarot A."/>
            <person name="Mingma R."/>
        </authorList>
    </citation>
    <scope>NUCLEOTIDE SEQUENCE [LARGE SCALE GENOMIC DNA]</scope>
    <source>
        <strain evidence="6 7">PKS22-38</strain>
    </source>
</reference>
<evidence type="ECO:0000259" key="5">
    <source>
        <dbReference type="PROSITE" id="PS50075"/>
    </source>
</evidence>
<dbReference type="InterPro" id="IPR023213">
    <property type="entry name" value="CAT-like_dom_sf"/>
</dbReference>
<name>A0ABU7MML9_9ACTN</name>
<evidence type="ECO:0000256" key="1">
    <source>
        <dbReference type="ARBA" id="ARBA00001957"/>
    </source>
</evidence>
<dbReference type="Gene3D" id="2.30.38.10">
    <property type="entry name" value="Luciferase, Domain 3"/>
    <property type="match status" value="2"/>
</dbReference>
<dbReference type="PROSITE" id="PS50075">
    <property type="entry name" value="CARRIER"/>
    <property type="match status" value="2"/>
</dbReference>
<dbReference type="InterPro" id="IPR045851">
    <property type="entry name" value="AMP-bd_C_sf"/>
</dbReference>
<dbReference type="InterPro" id="IPR006162">
    <property type="entry name" value="Ppantetheine_attach_site"/>
</dbReference>
<dbReference type="CDD" id="cd19540">
    <property type="entry name" value="LCL_NRPS-like"/>
    <property type="match status" value="2"/>
</dbReference>
<dbReference type="Pfam" id="PF13193">
    <property type="entry name" value="AMP-binding_C"/>
    <property type="match status" value="2"/>
</dbReference>
<dbReference type="EMBL" id="JAZDUE010000001">
    <property type="protein sequence ID" value="MEE4021560.1"/>
    <property type="molecule type" value="Genomic_DNA"/>
</dbReference>
<dbReference type="InterPro" id="IPR010071">
    <property type="entry name" value="AA_adenyl_dom"/>
</dbReference>
<dbReference type="Proteomes" id="UP001335729">
    <property type="component" value="Unassembled WGS sequence"/>
</dbReference>
<proteinExistence type="predicted"/>
<keyword evidence="3" id="KW-0597">Phosphoprotein</keyword>
<dbReference type="Gene3D" id="3.40.50.980">
    <property type="match status" value="4"/>
</dbReference>
<comment type="caution">
    <text evidence="6">The sequence shown here is derived from an EMBL/GenBank/DDBJ whole genome shotgun (WGS) entry which is preliminary data.</text>
</comment>
<dbReference type="Gene3D" id="3.30.300.30">
    <property type="match status" value="2"/>
</dbReference>
<feature type="region of interest" description="Disordered" evidence="4">
    <location>
        <begin position="2658"/>
        <end position="2678"/>
    </location>
</feature>
<evidence type="ECO:0000256" key="3">
    <source>
        <dbReference type="ARBA" id="ARBA00022553"/>
    </source>
</evidence>
<organism evidence="6 7">
    <name type="scientific">Gordonia prachuapensis</name>
    <dbReference type="NCBI Taxonomy" id="3115651"/>
    <lineage>
        <taxon>Bacteria</taxon>
        <taxon>Bacillati</taxon>
        <taxon>Actinomycetota</taxon>
        <taxon>Actinomycetes</taxon>
        <taxon>Mycobacteriales</taxon>
        <taxon>Gordoniaceae</taxon>
        <taxon>Gordonia</taxon>
    </lineage>
</organism>
<dbReference type="Gene3D" id="1.10.1200.10">
    <property type="entry name" value="ACP-like"/>
    <property type="match status" value="2"/>
</dbReference>
<dbReference type="CDD" id="cd05930">
    <property type="entry name" value="A_NRPS"/>
    <property type="match status" value="1"/>
</dbReference>
<dbReference type="InterPro" id="IPR000873">
    <property type="entry name" value="AMP-dep_synth/lig_dom"/>
</dbReference>
<dbReference type="InterPro" id="IPR020806">
    <property type="entry name" value="PKS_PP-bd"/>
</dbReference>
<keyword evidence="7" id="KW-1185">Reference proteome</keyword>
<keyword evidence="2" id="KW-0596">Phosphopantetheine</keyword>
<dbReference type="PANTHER" id="PTHR45527">
    <property type="entry name" value="NONRIBOSOMAL PEPTIDE SYNTHETASE"/>
    <property type="match status" value="1"/>
</dbReference>
<dbReference type="PANTHER" id="PTHR45527:SF1">
    <property type="entry name" value="FATTY ACID SYNTHASE"/>
    <property type="match status" value="1"/>
</dbReference>